<feature type="compositionally biased region" description="Gly residues" evidence="1">
    <location>
        <begin position="405"/>
        <end position="418"/>
    </location>
</feature>
<keyword evidence="4" id="KW-1185">Reference proteome</keyword>
<feature type="signal peptide" evidence="2">
    <location>
        <begin position="1"/>
        <end position="22"/>
    </location>
</feature>
<evidence type="ECO:0000256" key="2">
    <source>
        <dbReference type="SAM" id="SignalP"/>
    </source>
</evidence>
<protein>
    <submittedName>
        <fullName evidence="3">Uncharacterized protein</fullName>
    </submittedName>
</protein>
<feature type="chain" id="PRO_5045358168" evidence="2">
    <location>
        <begin position="23"/>
        <end position="551"/>
    </location>
</feature>
<feature type="compositionally biased region" description="Polar residues" evidence="1">
    <location>
        <begin position="504"/>
        <end position="519"/>
    </location>
</feature>
<reference evidence="3 4" key="1">
    <citation type="submission" date="2024-04" db="EMBL/GenBank/DDBJ databases">
        <title>Phyllosticta paracitricarpa is synonymous to the EU quarantine fungus P. citricarpa based on phylogenomic analyses.</title>
        <authorList>
            <consortium name="Lawrence Berkeley National Laboratory"/>
            <person name="Van Ingen-Buijs V.A."/>
            <person name="Van Westerhoven A.C."/>
            <person name="Haridas S."/>
            <person name="Skiadas P."/>
            <person name="Martin F."/>
            <person name="Groenewald J.Z."/>
            <person name="Crous P.W."/>
            <person name="Seidl M.F."/>
        </authorList>
    </citation>
    <scope>NUCLEOTIDE SEQUENCE [LARGE SCALE GENOMIC DNA]</scope>
    <source>
        <strain evidence="3 4">CBS 123371</strain>
    </source>
</reference>
<proteinExistence type="predicted"/>
<evidence type="ECO:0000256" key="1">
    <source>
        <dbReference type="SAM" id="MobiDB-lite"/>
    </source>
</evidence>
<comment type="caution">
    <text evidence="3">The sequence shown here is derived from an EMBL/GenBank/DDBJ whole genome shotgun (WGS) entry which is preliminary data.</text>
</comment>
<name>A0ABR1KM42_9PEZI</name>
<feature type="compositionally biased region" description="Basic and acidic residues" evidence="1">
    <location>
        <begin position="346"/>
        <end position="365"/>
    </location>
</feature>
<accession>A0ABR1KM42</accession>
<dbReference type="InterPro" id="IPR025649">
    <property type="entry name" value="DUF4360"/>
</dbReference>
<feature type="compositionally biased region" description="Basic and acidic residues" evidence="1">
    <location>
        <begin position="527"/>
        <end position="551"/>
    </location>
</feature>
<dbReference type="Proteomes" id="UP001363622">
    <property type="component" value="Unassembled WGS sequence"/>
</dbReference>
<sequence length="551" mass="60050">MSFSTSTTRVFTALLAAGAAVAKPIAKPQSTSPDLGAGIPTASGLTISSLTYYGDGCPQGTLQGQFCPETSSFNVSISDLKAILQDGQPSDDASCHIEVGFKTESQIQLNLLQGDFYGSVFLECEGMTALAHSSVSFAGSGSGSNIPWLFNGPIDTKAVYEHNLVEVFASQCSTGGDVLMLIDLVLHVTRGPAAQDAVGYVDIDQLTGAISQAYVLQPSPCGQTVQGNTPSSTLQQYGGSFGKEQAEQLKKTGKISGGYSYTSKNNEEEKEKSTSGGGGGYGYSTSSINNEEEKKKGGAVGGGYGYSTSSINNEEEKKKGGAVGGGYGYTTSTKSTEAGKEEEEEERKKEEEERKKKEEEERKKEEEEEEKKEEEEEERKKEEEEEKKKKEEEKKKKEEEETKTTGGGGGGYTGGYAGGYSKEEIEKKMNGGNVCGKKCSYIPCSQEAEDEKVRGFTEFEKQAYFEAKESYKLSLQLEYNKETSYQEQKTPTEYQNKYLKYDQGNKNNYNDNLFRTRLTQEGGGNKPKGEKDKKKDNKKDKCKRGEDGCDQ</sequence>
<feature type="region of interest" description="Disordered" evidence="1">
    <location>
        <begin position="502"/>
        <end position="551"/>
    </location>
</feature>
<dbReference type="Pfam" id="PF14273">
    <property type="entry name" value="DUF4360"/>
    <property type="match status" value="1"/>
</dbReference>
<feature type="region of interest" description="Disordered" evidence="1">
    <location>
        <begin position="255"/>
        <end position="419"/>
    </location>
</feature>
<feature type="compositionally biased region" description="Basic and acidic residues" evidence="1">
    <location>
        <begin position="378"/>
        <end position="403"/>
    </location>
</feature>
<evidence type="ECO:0000313" key="4">
    <source>
        <dbReference type="Proteomes" id="UP001363622"/>
    </source>
</evidence>
<dbReference type="PANTHER" id="PTHR38847">
    <property type="match status" value="1"/>
</dbReference>
<feature type="compositionally biased region" description="Acidic residues" evidence="1">
    <location>
        <begin position="366"/>
        <end position="377"/>
    </location>
</feature>
<dbReference type="PANTHER" id="PTHR38847:SF1">
    <property type="entry name" value="PSEUDOURIDINE SYNTHASE RSUA_RLUA-LIKE DOMAIN-CONTAINING PROTEIN"/>
    <property type="match status" value="1"/>
</dbReference>
<evidence type="ECO:0000313" key="3">
    <source>
        <dbReference type="EMBL" id="KAK7517551.1"/>
    </source>
</evidence>
<dbReference type="EMBL" id="JBBPHU010000005">
    <property type="protein sequence ID" value="KAK7517551.1"/>
    <property type="molecule type" value="Genomic_DNA"/>
</dbReference>
<gene>
    <name evidence="3" type="ORF">IWZ03DRAFT_439944</name>
</gene>
<organism evidence="3 4">
    <name type="scientific">Phyllosticta citriasiana</name>
    <dbReference type="NCBI Taxonomy" id="595635"/>
    <lineage>
        <taxon>Eukaryota</taxon>
        <taxon>Fungi</taxon>
        <taxon>Dikarya</taxon>
        <taxon>Ascomycota</taxon>
        <taxon>Pezizomycotina</taxon>
        <taxon>Dothideomycetes</taxon>
        <taxon>Dothideomycetes incertae sedis</taxon>
        <taxon>Botryosphaeriales</taxon>
        <taxon>Phyllostictaceae</taxon>
        <taxon>Phyllosticta</taxon>
    </lineage>
</organism>
<keyword evidence="2" id="KW-0732">Signal</keyword>